<dbReference type="Proteomes" id="UP001437256">
    <property type="component" value="Unassembled WGS sequence"/>
</dbReference>
<proteinExistence type="predicted"/>
<feature type="chain" id="PRO_5045438654" evidence="1">
    <location>
        <begin position="18"/>
        <end position="202"/>
    </location>
</feature>
<accession>A0ABR3A995</accession>
<evidence type="ECO:0000313" key="2">
    <source>
        <dbReference type="EMBL" id="KAL0070075.1"/>
    </source>
</evidence>
<keyword evidence="3" id="KW-1185">Reference proteome</keyword>
<organism evidence="2 3">
    <name type="scientific">Marasmius tenuissimus</name>
    <dbReference type="NCBI Taxonomy" id="585030"/>
    <lineage>
        <taxon>Eukaryota</taxon>
        <taxon>Fungi</taxon>
        <taxon>Dikarya</taxon>
        <taxon>Basidiomycota</taxon>
        <taxon>Agaricomycotina</taxon>
        <taxon>Agaricomycetes</taxon>
        <taxon>Agaricomycetidae</taxon>
        <taxon>Agaricales</taxon>
        <taxon>Marasmiineae</taxon>
        <taxon>Marasmiaceae</taxon>
        <taxon>Marasmius</taxon>
    </lineage>
</organism>
<dbReference type="Gene3D" id="1.20.1280.140">
    <property type="match status" value="1"/>
</dbReference>
<sequence>MRFNTFVVVLSAASALATPFKRDVNSIKHKLKAIGAQFNVSSTFVDAFPNSGSSSLLTRAFHNSFDFVSVFEDGATSDIQAIDGKLSHDDGVAVVQSFMKLEDPIAHALKAIVEKKPVFDNDNCEHEKSYNICNASLRTHSRVASFNKDVVLDNLKKVNTGFPRLANAFDDKVPLDVGSRHAIVDIRDKVASAFETAIAAFK</sequence>
<gene>
    <name evidence="2" type="ORF">AAF712_002972</name>
</gene>
<feature type="signal peptide" evidence="1">
    <location>
        <begin position="1"/>
        <end position="17"/>
    </location>
</feature>
<name>A0ABR3A995_9AGAR</name>
<comment type="caution">
    <text evidence="2">The sequence shown here is derived from an EMBL/GenBank/DDBJ whole genome shotgun (WGS) entry which is preliminary data.</text>
</comment>
<reference evidence="2 3" key="1">
    <citation type="submission" date="2024-05" db="EMBL/GenBank/DDBJ databases">
        <title>A draft genome resource for the thread blight pathogen Marasmius tenuissimus strain MS-2.</title>
        <authorList>
            <person name="Yulfo-Soto G.E."/>
            <person name="Baruah I.K."/>
            <person name="Amoako-Attah I."/>
            <person name="Bukari Y."/>
            <person name="Meinhardt L.W."/>
            <person name="Bailey B.A."/>
            <person name="Cohen S.P."/>
        </authorList>
    </citation>
    <scope>NUCLEOTIDE SEQUENCE [LARGE SCALE GENOMIC DNA]</scope>
    <source>
        <strain evidence="2 3">MS-2</strain>
    </source>
</reference>
<evidence type="ECO:0000313" key="3">
    <source>
        <dbReference type="Proteomes" id="UP001437256"/>
    </source>
</evidence>
<keyword evidence="1" id="KW-0732">Signal</keyword>
<dbReference type="EMBL" id="JBBXMP010000009">
    <property type="protein sequence ID" value="KAL0070075.1"/>
    <property type="molecule type" value="Genomic_DNA"/>
</dbReference>
<evidence type="ECO:0000256" key="1">
    <source>
        <dbReference type="SAM" id="SignalP"/>
    </source>
</evidence>
<protein>
    <submittedName>
        <fullName evidence="2">Uncharacterized protein</fullName>
    </submittedName>
</protein>